<dbReference type="SUPFAM" id="SSF118116">
    <property type="entry name" value="DNA mismatch repair protein MutL"/>
    <property type="match status" value="1"/>
</dbReference>
<dbReference type="InterPro" id="IPR013507">
    <property type="entry name" value="DNA_mismatch_S5_2-like"/>
</dbReference>
<comment type="similarity">
    <text evidence="1 5">Belongs to the DNA mismatch repair MutL/HexB family.</text>
</comment>
<dbReference type="InterPro" id="IPR002099">
    <property type="entry name" value="MutL/Mlh/PMS"/>
</dbReference>
<comment type="caution">
    <text evidence="7">The sequence shown here is derived from an EMBL/GenBank/DDBJ whole genome shotgun (WGS) entry which is preliminary data.</text>
</comment>
<dbReference type="InterPro" id="IPR020568">
    <property type="entry name" value="Ribosomal_Su5_D2-typ_SF"/>
</dbReference>
<dbReference type="NCBIfam" id="TIGR00585">
    <property type="entry name" value="mutl"/>
    <property type="match status" value="1"/>
</dbReference>
<dbReference type="GO" id="GO:0016887">
    <property type="term" value="F:ATP hydrolysis activity"/>
    <property type="evidence" value="ECO:0007669"/>
    <property type="project" value="InterPro"/>
</dbReference>
<evidence type="ECO:0000256" key="3">
    <source>
        <dbReference type="ARBA" id="ARBA00022763"/>
    </source>
</evidence>
<dbReference type="InterPro" id="IPR036890">
    <property type="entry name" value="HATPase_C_sf"/>
</dbReference>
<dbReference type="CDD" id="cd16926">
    <property type="entry name" value="HATPase_MutL-MLH-PMS-like"/>
    <property type="match status" value="1"/>
</dbReference>
<dbReference type="PROSITE" id="PS00058">
    <property type="entry name" value="DNA_MISMATCH_REPAIR_1"/>
    <property type="match status" value="1"/>
</dbReference>
<dbReference type="Pfam" id="PF13589">
    <property type="entry name" value="HATPase_c_3"/>
    <property type="match status" value="1"/>
</dbReference>
<dbReference type="Gene3D" id="3.30.565.10">
    <property type="entry name" value="Histidine kinase-like ATPase, C-terminal domain"/>
    <property type="match status" value="1"/>
</dbReference>
<dbReference type="InterPro" id="IPR037198">
    <property type="entry name" value="MutL_C_sf"/>
</dbReference>
<dbReference type="GO" id="GO:0030983">
    <property type="term" value="F:mismatched DNA binding"/>
    <property type="evidence" value="ECO:0007669"/>
    <property type="project" value="InterPro"/>
</dbReference>
<accession>A0A0W0VBR0</accession>
<evidence type="ECO:0000256" key="5">
    <source>
        <dbReference type="HAMAP-Rule" id="MF_00149"/>
    </source>
</evidence>
<gene>
    <name evidence="5 7" type="primary">mutL</name>
    <name evidence="7" type="ORF">Ljor_1834</name>
</gene>
<evidence type="ECO:0000256" key="1">
    <source>
        <dbReference type="ARBA" id="ARBA00006082"/>
    </source>
</evidence>
<dbReference type="InterPro" id="IPR038973">
    <property type="entry name" value="MutL/Mlh/Pms-like"/>
</dbReference>
<keyword evidence="3 5" id="KW-0227">DNA damage</keyword>
<dbReference type="InterPro" id="IPR014762">
    <property type="entry name" value="DNA_mismatch_repair_CS"/>
</dbReference>
<dbReference type="PATRIC" id="fig|456.5.peg.1957"/>
<protein>
    <recommendedName>
        <fullName evidence="2 5">DNA mismatch repair protein MutL</fullName>
    </recommendedName>
</protein>
<evidence type="ECO:0000256" key="2">
    <source>
        <dbReference type="ARBA" id="ARBA00021975"/>
    </source>
</evidence>
<comment type="function">
    <text evidence="5">This protein is involved in the repair of mismatches in DNA. It is required for dam-dependent methyl-directed DNA mismatch repair. May act as a 'molecular matchmaker', a protein that promotes the formation of a stable complex between two or more DNA-binding proteins in an ATP-dependent manner without itself being part of a final effector complex.</text>
</comment>
<keyword evidence="4 5" id="KW-0234">DNA repair</keyword>
<feature type="domain" description="DNA mismatch repair protein S5" evidence="6">
    <location>
        <begin position="210"/>
        <end position="328"/>
    </location>
</feature>
<dbReference type="GO" id="GO:0006298">
    <property type="term" value="P:mismatch repair"/>
    <property type="evidence" value="ECO:0007669"/>
    <property type="project" value="UniProtKB-UniRule"/>
</dbReference>
<dbReference type="Gene3D" id="3.30.1370.100">
    <property type="entry name" value="MutL, C-terminal domain, regulatory subdomain"/>
    <property type="match status" value="1"/>
</dbReference>
<evidence type="ECO:0000313" key="7">
    <source>
        <dbReference type="EMBL" id="KTD17528.1"/>
    </source>
</evidence>
<dbReference type="SUPFAM" id="SSF54211">
    <property type="entry name" value="Ribosomal protein S5 domain 2-like"/>
    <property type="match status" value="1"/>
</dbReference>
<dbReference type="CDD" id="cd03482">
    <property type="entry name" value="MutL_Trans_MutL"/>
    <property type="match status" value="1"/>
</dbReference>
<organism evidence="7 8">
    <name type="scientific">Legionella jordanis</name>
    <dbReference type="NCBI Taxonomy" id="456"/>
    <lineage>
        <taxon>Bacteria</taxon>
        <taxon>Pseudomonadati</taxon>
        <taxon>Pseudomonadota</taxon>
        <taxon>Gammaproteobacteria</taxon>
        <taxon>Legionellales</taxon>
        <taxon>Legionellaceae</taxon>
        <taxon>Legionella</taxon>
    </lineage>
</organism>
<dbReference type="Pfam" id="PF08676">
    <property type="entry name" value="MutL_C"/>
    <property type="match status" value="1"/>
</dbReference>
<dbReference type="AlphaFoldDB" id="A0A0W0VBR0"/>
<dbReference type="InterPro" id="IPR014721">
    <property type="entry name" value="Ribsml_uS5_D2-typ_fold_subgr"/>
</dbReference>
<dbReference type="Gene3D" id="3.30.1540.20">
    <property type="entry name" value="MutL, C-terminal domain, dimerisation subdomain"/>
    <property type="match status" value="1"/>
</dbReference>
<dbReference type="FunFam" id="3.30.565.10:FF:000003">
    <property type="entry name" value="DNA mismatch repair endonuclease MutL"/>
    <property type="match status" value="1"/>
</dbReference>
<dbReference type="GO" id="GO:0032300">
    <property type="term" value="C:mismatch repair complex"/>
    <property type="evidence" value="ECO:0007669"/>
    <property type="project" value="InterPro"/>
</dbReference>
<proteinExistence type="inferred from homology"/>
<dbReference type="Proteomes" id="UP000055035">
    <property type="component" value="Unassembled WGS sequence"/>
</dbReference>
<dbReference type="EMBL" id="LNYJ01000011">
    <property type="protein sequence ID" value="KTD17528.1"/>
    <property type="molecule type" value="Genomic_DNA"/>
</dbReference>
<dbReference type="InterPro" id="IPR042121">
    <property type="entry name" value="MutL_C_regsub"/>
</dbReference>
<reference evidence="7 8" key="1">
    <citation type="submission" date="2015-11" db="EMBL/GenBank/DDBJ databases">
        <title>Genomic analysis of 38 Legionella species identifies large and diverse effector repertoires.</title>
        <authorList>
            <person name="Burstein D."/>
            <person name="Amaro F."/>
            <person name="Zusman T."/>
            <person name="Lifshitz Z."/>
            <person name="Cohen O."/>
            <person name="Gilbert J.A."/>
            <person name="Pupko T."/>
            <person name="Shuman H.A."/>
            <person name="Segal G."/>
        </authorList>
    </citation>
    <scope>NUCLEOTIDE SEQUENCE [LARGE SCALE GENOMIC DNA]</scope>
    <source>
        <strain evidence="7 8">BL-540</strain>
    </source>
</reference>
<evidence type="ECO:0000256" key="4">
    <source>
        <dbReference type="ARBA" id="ARBA00023204"/>
    </source>
</evidence>
<evidence type="ECO:0000259" key="6">
    <source>
        <dbReference type="SMART" id="SM01340"/>
    </source>
</evidence>
<dbReference type="PANTHER" id="PTHR10073:SF12">
    <property type="entry name" value="DNA MISMATCH REPAIR PROTEIN MLH1"/>
    <property type="match status" value="1"/>
</dbReference>
<dbReference type="Gene3D" id="3.30.230.10">
    <property type="match status" value="1"/>
</dbReference>
<dbReference type="SUPFAM" id="SSF55874">
    <property type="entry name" value="ATPase domain of HSP90 chaperone/DNA topoisomerase II/histidine kinase"/>
    <property type="match status" value="1"/>
</dbReference>
<dbReference type="OrthoDB" id="9763467at2"/>
<dbReference type="GO" id="GO:0140664">
    <property type="term" value="F:ATP-dependent DNA damage sensor activity"/>
    <property type="evidence" value="ECO:0007669"/>
    <property type="project" value="InterPro"/>
</dbReference>
<dbReference type="GO" id="GO:0005524">
    <property type="term" value="F:ATP binding"/>
    <property type="evidence" value="ECO:0007669"/>
    <property type="project" value="InterPro"/>
</dbReference>
<dbReference type="PANTHER" id="PTHR10073">
    <property type="entry name" value="DNA MISMATCH REPAIR PROTEIN MLH, PMS, MUTL"/>
    <property type="match status" value="1"/>
</dbReference>
<dbReference type="InterPro" id="IPR014790">
    <property type="entry name" value="MutL_C"/>
</dbReference>
<evidence type="ECO:0000313" key="8">
    <source>
        <dbReference type="Proteomes" id="UP000055035"/>
    </source>
</evidence>
<dbReference type="STRING" id="456.Ljor_1834"/>
<dbReference type="RefSeq" id="WP_058471274.1">
    <property type="nucleotide sequence ID" value="NZ_CAAAIC010000008.1"/>
</dbReference>
<dbReference type="Pfam" id="PF01119">
    <property type="entry name" value="DNA_mis_repair"/>
    <property type="match status" value="1"/>
</dbReference>
<sequence length="537" mass="61247">MRIQQLPMAVANQIAAGEVIERPASIVKELLENSFDAKASSIHIEISYGGLNQVKISDDGLGIVADDLPLAIAPHATSKICELGDLFSIASMGFRGEALASIASISRLSISSKPVCQMDAMKLVSTEEGIRIHPCARKQGTTIDVRDLFYNAPVRKKFLKSEQLEFQIIEAVVKRFALAAPEISIQLHHNDKKIFQLPAANDEKSRLARIQKIFGKAFMEKAHYIEAEHLGMRLWGWISSSDYQRSQNDKQWIYVNKRMVKDKLLNHAIKQAYEDSLHPGRHPACLLYLEIRPEEVDVNVHPTKHEVRFQQPRMVHDFISSQIQGTLISHKQCFYDSAKEPPKKALELRESTWPLPGLASKTSNHSADWYFLKPDFAIIRISHEPYLVELSSLYRHWLNSTLLAHELPLAHRPLLVPITLKIEAFKEEDVLQAQHLLKRYGIEITWVAEQTLLIRTIPIIMPYIDIKQCLIAIVKERLFSNSAFMEAIIKYQAFVPDQISAEDKVMLITHMQCLESLHSQPWCRHLSLKTCQDLLHD</sequence>
<dbReference type="SMART" id="SM01340">
    <property type="entry name" value="DNA_mis_repair"/>
    <property type="match status" value="1"/>
</dbReference>
<dbReference type="InterPro" id="IPR020667">
    <property type="entry name" value="DNA_mismatch_repair_MutL"/>
</dbReference>
<keyword evidence="8" id="KW-1185">Reference proteome</keyword>
<dbReference type="InterPro" id="IPR042120">
    <property type="entry name" value="MutL_C_dimsub"/>
</dbReference>
<name>A0A0W0VBR0_9GAMM</name>
<dbReference type="HAMAP" id="MF_00149">
    <property type="entry name" value="DNA_mis_repair"/>
    <property type="match status" value="1"/>
</dbReference>